<comment type="catalytic activity">
    <reaction evidence="4">
        <text>Couples ATP hydrolysis with the unwinding of duplex DNA by translocating in the 3'-5' direction.</text>
        <dbReference type="EC" id="5.6.2.4"/>
    </reaction>
</comment>
<evidence type="ECO:0000313" key="9">
    <source>
        <dbReference type="EMBL" id="EDQ90938.1"/>
    </source>
</evidence>
<name>A9UUP4_MONBE</name>
<keyword evidence="2" id="KW-0547">Nucleotide-binding</keyword>
<sequence length="1085" mass="121745">MTLGLVCEPCEPEWTEILTKELLFNSGLEKRVYAVLPLLLDSNQPGPPQSWDGRDLKDIDGHDFYTMLLEHILETPELVEEFSMPDAPGKFSIEPVWRWICSLREFNRLALTYAHLSTGLPVRAMVYTSLFYRDSSASPRNVFFSGDRLAFVARRSKTTWISNRESHAAHYMDKRASAVMMAYLLLCKPLEELFADDLQDRDELITSSAIDPNSLTEEEQDELEADAMEVEDSIEPDTVGSVDDQHDDLRAAKRVAQEGTYELLFNIAPMQLEKQLRPGQVYRTIQAVTKRFLGTSITVSAWRHMSVAWLRTLVLHHTPEPSLGALNVAHSQSQHAGRTARNVYGRTQLDHKFVSSEAQYGHQFVSEEWHKLMKLVDVEDQIQAEAVDGQTCVQQVVHKQVVVQSSRVRNASTQVQATVGTQTDPEVEACLDAEDDIDDITAGLDLDEAEAAGSSMPVAVPRAVEEAASTALQQEPSQHNDQTQQQEYEDQLWLAQCVRQAWKTTFRDWDQYRLAQAVTRHEAQDGWLLAVAPTGMGKTLCTLAHLQPRRVVVWVVPLRELARDLCRRFEQADIVSQWAKNDGRDMQVNVQVIVMTVDFLVGHGMRWVQTLVQQKRLAMLVMDEVHTMLVDTSYRDSLVRCPGRLDHLCQDPSVKCVGLTGTLCPKDERALLQQLDCTEDASYQTFRMPTMRTDLRLAVQQGTTKAFEMFVERHYDLLEQEGRVDRMLIFCDTKKQVEALSTQLARTLGHEQSLAVDADMSAEDTRAALEQWRSGTQSLVLVATSCLGAGLDMPNVRKVIWFGSGYNGYTLSQAFGRAGRDRRGGEATLWIPRGTAVLEDLQPFASMKRCLTFELGWLLDGKGHICAAAGAPACTVCSMMQPTFTARHPSREAHGAPVSHEGQTRAKRAQLMVPSAPIQSDDFNTALLWMSTYCWACSCSRDRLVAHHQPSSCPAMKGRCFRCHCRGHGSSNCQVTLGAGVCYRCWRPQKIGGERVVECTGRACAQRNREAIRALVASVSRSQTLRGIMQRMECPAELLAVGGRHFDPSEMQALVGWLYGAEGRVGHPRVLKFVIEAKRQFAMLK</sequence>
<dbReference type="GO" id="GO:0005524">
    <property type="term" value="F:ATP binding"/>
    <property type="evidence" value="ECO:0007669"/>
    <property type="project" value="UniProtKB-KW"/>
</dbReference>
<dbReference type="Gene3D" id="3.40.50.300">
    <property type="entry name" value="P-loop containing nucleotide triphosphate hydrolases"/>
    <property type="match status" value="2"/>
</dbReference>
<dbReference type="InterPro" id="IPR001650">
    <property type="entry name" value="Helicase_C-like"/>
</dbReference>
<accession>A9UUP4</accession>
<dbReference type="AlphaFoldDB" id="A9UUP4"/>
<reference evidence="9 10" key="1">
    <citation type="journal article" date="2008" name="Nature">
        <title>The genome of the choanoflagellate Monosiga brevicollis and the origin of metazoans.</title>
        <authorList>
            <consortium name="JGI Sequencing"/>
            <person name="King N."/>
            <person name="Westbrook M.J."/>
            <person name="Young S.L."/>
            <person name="Kuo A."/>
            <person name="Abedin M."/>
            <person name="Chapman J."/>
            <person name="Fairclough S."/>
            <person name="Hellsten U."/>
            <person name="Isogai Y."/>
            <person name="Letunic I."/>
            <person name="Marr M."/>
            <person name="Pincus D."/>
            <person name="Putnam N."/>
            <person name="Rokas A."/>
            <person name="Wright K.J."/>
            <person name="Zuzow R."/>
            <person name="Dirks W."/>
            <person name="Good M."/>
            <person name="Goodstein D."/>
            <person name="Lemons D."/>
            <person name="Li W."/>
            <person name="Lyons J.B."/>
            <person name="Morris A."/>
            <person name="Nichols S."/>
            <person name="Richter D.J."/>
            <person name="Salamov A."/>
            <person name="Bork P."/>
            <person name="Lim W.A."/>
            <person name="Manning G."/>
            <person name="Miller W.T."/>
            <person name="McGinnis W."/>
            <person name="Shapiro H."/>
            <person name="Tjian R."/>
            <person name="Grigoriev I.V."/>
            <person name="Rokhsar D."/>
        </authorList>
    </citation>
    <scope>NUCLEOTIDE SEQUENCE [LARGE SCALE GENOMIC DNA]</scope>
    <source>
        <strain evidence="10">MX1 / ATCC 50154</strain>
    </source>
</reference>
<evidence type="ECO:0000256" key="3">
    <source>
        <dbReference type="ARBA" id="ARBA00022840"/>
    </source>
</evidence>
<dbReference type="GO" id="GO:0009378">
    <property type="term" value="F:four-way junction helicase activity"/>
    <property type="evidence" value="ECO:0000318"/>
    <property type="project" value="GO_Central"/>
</dbReference>
<dbReference type="GO" id="GO:0005634">
    <property type="term" value="C:nucleus"/>
    <property type="evidence" value="ECO:0000318"/>
    <property type="project" value="GO_Central"/>
</dbReference>
<dbReference type="KEGG" id="mbr:MONBRDRAFT_23738"/>
<evidence type="ECO:0000256" key="2">
    <source>
        <dbReference type="ARBA" id="ARBA00022741"/>
    </source>
</evidence>
<dbReference type="PROSITE" id="PS51192">
    <property type="entry name" value="HELICASE_ATP_BIND_1"/>
    <property type="match status" value="1"/>
</dbReference>
<dbReference type="STRING" id="81824.A9UUP4"/>
<dbReference type="PANTHER" id="PTHR13710">
    <property type="entry name" value="DNA HELICASE RECQ FAMILY MEMBER"/>
    <property type="match status" value="1"/>
</dbReference>
<dbReference type="GO" id="GO:0006260">
    <property type="term" value="P:DNA replication"/>
    <property type="evidence" value="ECO:0000318"/>
    <property type="project" value="GO_Central"/>
</dbReference>
<dbReference type="Pfam" id="PF00270">
    <property type="entry name" value="DEAD"/>
    <property type="match status" value="1"/>
</dbReference>
<dbReference type="GO" id="GO:0000724">
    <property type="term" value="P:double-strand break repair via homologous recombination"/>
    <property type="evidence" value="ECO:0000318"/>
    <property type="project" value="GO_Central"/>
</dbReference>
<dbReference type="GO" id="GO:0003676">
    <property type="term" value="F:nucleic acid binding"/>
    <property type="evidence" value="ECO:0007669"/>
    <property type="project" value="InterPro"/>
</dbReference>
<dbReference type="SMART" id="SM00487">
    <property type="entry name" value="DEXDc"/>
    <property type="match status" value="1"/>
</dbReference>
<evidence type="ECO:0000259" key="7">
    <source>
        <dbReference type="PROSITE" id="PS51192"/>
    </source>
</evidence>
<dbReference type="SMART" id="SM00490">
    <property type="entry name" value="HELICc"/>
    <property type="match status" value="1"/>
</dbReference>
<dbReference type="PROSITE" id="PS51194">
    <property type="entry name" value="HELICASE_CTER"/>
    <property type="match status" value="1"/>
</dbReference>
<dbReference type="GeneID" id="5889637"/>
<keyword evidence="3" id="KW-0067">ATP-binding</keyword>
<evidence type="ECO:0000259" key="8">
    <source>
        <dbReference type="PROSITE" id="PS51194"/>
    </source>
</evidence>
<evidence type="ECO:0000256" key="1">
    <source>
        <dbReference type="ARBA" id="ARBA00005446"/>
    </source>
</evidence>
<dbReference type="Pfam" id="PF00271">
    <property type="entry name" value="Helicase_C"/>
    <property type="match status" value="1"/>
</dbReference>
<comment type="similarity">
    <text evidence="1">Belongs to the helicase family. RecQ subfamily.</text>
</comment>
<evidence type="ECO:0000256" key="6">
    <source>
        <dbReference type="SAM" id="MobiDB-lite"/>
    </source>
</evidence>
<organism evidence="9 10">
    <name type="scientific">Monosiga brevicollis</name>
    <name type="common">Choanoflagellate</name>
    <dbReference type="NCBI Taxonomy" id="81824"/>
    <lineage>
        <taxon>Eukaryota</taxon>
        <taxon>Choanoflagellata</taxon>
        <taxon>Craspedida</taxon>
        <taxon>Salpingoecidae</taxon>
        <taxon>Monosiga</taxon>
    </lineage>
</organism>
<dbReference type="InterPro" id="IPR014001">
    <property type="entry name" value="Helicase_ATP-bd"/>
</dbReference>
<keyword evidence="9" id="KW-0347">Helicase</keyword>
<dbReference type="InterPro" id="IPR027417">
    <property type="entry name" value="P-loop_NTPase"/>
</dbReference>
<feature type="region of interest" description="Disordered" evidence="6">
    <location>
        <begin position="466"/>
        <end position="486"/>
    </location>
</feature>
<dbReference type="InterPro" id="IPR011545">
    <property type="entry name" value="DEAD/DEAH_box_helicase_dom"/>
</dbReference>
<dbReference type="EC" id="5.6.2.4" evidence="5"/>
<feature type="domain" description="Helicase ATP-binding" evidence="7">
    <location>
        <begin position="519"/>
        <end position="681"/>
    </location>
</feature>
<evidence type="ECO:0000256" key="4">
    <source>
        <dbReference type="ARBA" id="ARBA00034617"/>
    </source>
</evidence>
<dbReference type="GO" id="GO:0005737">
    <property type="term" value="C:cytoplasm"/>
    <property type="evidence" value="ECO:0000318"/>
    <property type="project" value="GO_Central"/>
</dbReference>
<dbReference type="GO" id="GO:0043138">
    <property type="term" value="F:3'-5' DNA helicase activity"/>
    <property type="evidence" value="ECO:0000318"/>
    <property type="project" value="GO_Central"/>
</dbReference>
<gene>
    <name evidence="9" type="ORF">MONBRDRAFT_23738</name>
</gene>
<dbReference type="Proteomes" id="UP000001357">
    <property type="component" value="Unassembled WGS sequence"/>
</dbReference>
<keyword evidence="9" id="KW-0378">Hydrolase</keyword>
<dbReference type="InParanoid" id="A9UUP4"/>
<dbReference type="RefSeq" id="XP_001744235.1">
    <property type="nucleotide sequence ID" value="XM_001744183.1"/>
</dbReference>
<evidence type="ECO:0000256" key="5">
    <source>
        <dbReference type="ARBA" id="ARBA00034808"/>
    </source>
</evidence>
<evidence type="ECO:0000313" key="10">
    <source>
        <dbReference type="Proteomes" id="UP000001357"/>
    </source>
</evidence>
<proteinExistence type="inferred from homology"/>
<feature type="domain" description="Helicase C-terminal" evidence="8">
    <location>
        <begin position="710"/>
        <end position="859"/>
    </location>
</feature>
<dbReference type="SUPFAM" id="SSF52540">
    <property type="entry name" value="P-loop containing nucleoside triphosphate hydrolases"/>
    <property type="match status" value="1"/>
</dbReference>
<dbReference type="GO" id="GO:0005694">
    <property type="term" value="C:chromosome"/>
    <property type="evidence" value="ECO:0000318"/>
    <property type="project" value="GO_Central"/>
</dbReference>
<keyword evidence="10" id="KW-1185">Reference proteome</keyword>
<protein>
    <recommendedName>
        <fullName evidence="5">DNA 3'-5' helicase</fullName>
        <ecNumber evidence="5">5.6.2.4</ecNumber>
    </recommendedName>
</protein>
<feature type="compositionally biased region" description="Polar residues" evidence="6">
    <location>
        <begin position="470"/>
        <end position="486"/>
    </location>
</feature>
<dbReference type="EMBL" id="CH991546">
    <property type="protein sequence ID" value="EDQ90938.1"/>
    <property type="molecule type" value="Genomic_DNA"/>
</dbReference>
<dbReference type="PANTHER" id="PTHR13710:SF120">
    <property type="entry name" value="BIFUNCTIONAL 3'-5' EXONUCLEASE_ATP-DEPENDENT HELICASE WRN"/>
    <property type="match status" value="1"/>
</dbReference>
<dbReference type="eggNOG" id="KOG0351">
    <property type="taxonomic scope" value="Eukaryota"/>
</dbReference>